<dbReference type="PRINTS" id="PR00405">
    <property type="entry name" value="REVINTRACTNG"/>
</dbReference>
<dbReference type="InterPro" id="IPR038508">
    <property type="entry name" value="ArfGAP_dom_sf"/>
</dbReference>
<dbReference type="Proteomes" id="UP000017836">
    <property type="component" value="Unassembled WGS sequence"/>
</dbReference>
<evidence type="ECO:0000313" key="8">
    <source>
        <dbReference type="EMBL" id="ERN09383.1"/>
    </source>
</evidence>
<gene>
    <name evidence="8" type="ORF">AMTR_s00029p00033120</name>
</gene>
<dbReference type="InterPro" id="IPR037278">
    <property type="entry name" value="ARFGAP/RecO"/>
</dbReference>
<evidence type="ECO:0000259" key="7">
    <source>
        <dbReference type="PROSITE" id="PS50115"/>
    </source>
</evidence>
<dbReference type="Gene3D" id="1.10.220.150">
    <property type="entry name" value="Arf GTPase activating protein"/>
    <property type="match status" value="1"/>
</dbReference>
<feature type="compositionally biased region" description="Low complexity" evidence="6">
    <location>
        <begin position="115"/>
        <end position="124"/>
    </location>
</feature>
<feature type="region of interest" description="Disordered" evidence="6">
    <location>
        <begin position="141"/>
        <end position="220"/>
    </location>
</feature>
<dbReference type="Pfam" id="PF01412">
    <property type="entry name" value="ArfGap"/>
    <property type="match status" value="1"/>
</dbReference>
<dbReference type="SMART" id="SM00105">
    <property type="entry name" value="ArfGap"/>
    <property type="match status" value="1"/>
</dbReference>
<dbReference type="GO" id="GO:0008270">
    <property type="term" value="F:zinc ion binding"/>
    <property type="evidence" value="ECO:0007669"/>
    <property type="project" value="UniProtKB-KW"/>
</dbReference>
<dbReference type="eggNOG" id="KOG0703">
    <property type="taxonomic scope" value="Eukaryota"/>
</dbReference>
<dbReference type="CDD" id="cd08204">
    <property type="entry name" value="ArfGap"/>
    <property type="match status" value="1"/>
</dbReference>
<dbReference type="FunFam" id="1.10.220.150:FF:000009">
    <property type="entry name" value="stromal membrane-associated protein 1 isoform X1"/>
    <property type="match status" value="1"/>
</dbReference>
<evidence type="ECO:0000256" key="3">
    <source>
        <dbReference type="ARBA" id="ARBA00022771"/>
    </source>
</evidence>
<protein>
    <recommendedName>
        <fullName evidence="7">Arf-GAP domain-containing protein</fullName>
    </recommendedName>
</protein>
<accession>W1PMV1</accession>
<keyword evidence="2" id="KW-0479">Metal-binding</keyword>
<dbReference type="InterPro" id="IPR001164">
    <property type="entry name" value="ArfGAP_dom"/>
</dbReference>
<keyword evidence="3 5" id="KW-0863">Zinc-finger</keyword>
<feature type="compositionally biased region" description="Basic and acidic residues" evidence="6">
    <location>
        <begin position="142"/>
        <end position="158"/>
    </location>
</feature>
<dbReference type="SUPFAM" id="SSF57863">
    <property type="entry name" value="ArfGap/RecO-like zinc finger"/>
    <property type="match status" value="1"/>
</dbReference>
<evidence type="ECO:0000256" key="6">
    <source>
        <dbReference type="SAM" id="MobiDB-lite"/>
    </source>
</evidence>
<feature type="compositionally biased region" description="Low complexity" evidence="6">
    <location>
        <begin position="159"/>
        <end position="170"/>
    </location>
</feature>
<dbReference type="Gramene" id="ERN09383">
    <property type="protein sequence ID" value="ERN09383"/>
    <property type="gene ID" value="AMTR_s00029p00033120"/>
</dbReference>
<evidence type="ECO:0000256" key="4">
    <source>
        <dbReference type="ARBA" id="ARBA00022833"/>
    </source>
</evidence>
<dbReference type="PANTHER" id="PTHR46419:SF2">
    <property type="entry name" value="ADP-RIBOSYLATION FACTOR GTPASE-ACTIVATING PROTEIN AGD5"/>
    <property type="match status" value="1"/>
</dbReference>
<keyword evidence="9" id="KW-1185">Reference proteome</keyword>
<dbReference type="InterPro" id="IPR044520">
    <property type="entry name" value="ARF_GAP_AGD5/15"/>
</dbReference>
<dbReference type="GO" id="GO:0005096">
    <property type="term" value="F:GTPase activator activity"/>
    <property type="evidence" value="ECO:0007669"/>
    <property type="project" value="UniProtKB-KW"/>
</dbReference>
<evidence type="ECO:0000256" key="5">
    <source>
        <dbReference type="PROSITE-ProRule" id="PRU00288"/>
    </source>
</evidence>
<dbReference type="HOGENOM" id="CLU_030143_0_0_1"/>
<feature type="domain" description="Arf-GAP" evidence="7">
    <location>
        <begin position="1"/>
        <end position="102"/>
    </location>
</feature>
<name>W1PMV1_AMBTC</name>
<feature type="region of interest" description="Disordered" evidence="6">
    <location>
        <begin position="288"/>
        <end position="334"/>
    </location>
</feature>
<keyword evidence="4" id="KW-0862">Zinc</keyword>
<organism evidence="8 9">
    <name type="scientific">Amborella trichopoda</name>
    <dbReference type="NCBI Taxonomy" id="13333"/>
    <lineage>
        <taxon>Eukaryota</taxon>
        <taxon>Viridiplantae</taxon>
        <taxon>Streptophyta</taxon>
        <taxon>Embryophyta</taxon>
        <taxon>Tracheophyta</taxon>
        <taxon>Spermatophyta</taxon>
        <taxon>Magnoliopsida</taxon>
        <taxon>Amborellales</taxon>
        <taxon>Amborellaceae</taxon>
        <taxon>Amborella</taxon>
    </lineage>
</organism>
<feature type="compositionally biased region" description="Basic and acidic residues" evidence="6">
    <location>
        <begin position="98"/>
        <end position="114"/>
    </location>
</feature>
<evidence type="ECO:0000256" key="1">
    <source>
        <dbReference type="ARBA" id="ARBA00022468"/>
    </source>
</evidence>
<evidence type="ECO:0000313" key="9">
    <source>
        <dbReference type="Proteomes" id="UP000017836"/>
    </source>
</evidence>
<feature type="compositionally biased region" description="Polar residues" evidence="6">
    <location>
        <begin position="390"/>
        <end position="402"/>
    </location>
</feature>
<dbReference type="EMBL" id="KI392980">
    <property type="protein sequence ID" value="ERN09383.1"/>
    <property type="molecule type" value="Genomic_DNA"/>
</dbReference>
<evidence type="ECO:0000256" key="2">
    <source>
        <dbReference type="ARBA" id="ARBA00022723"/>
    </source>
</evidence>
<keyword evidence="1" id="KW-0343">GTPase activation</keyword>
<feature type="region of interest" description="Disordered" evidence="6">
    <location>
        <begin position="378"/>
        <end position="402"/>
    </location>
</feature>
<reference evidence="9" key="1">
    <citation type="journal article" date="2013" name="Science">
        <title>The Amborella genome and the evolution of flowering plants.</title>
        <authorList>
            <consortium name="Amborella Genome Project"/>
        </authorList>
    </citation>
    <scope>NUCLEOTIDE SEQUENCE [LARGE SCALE GENOMIC DNA]</scope>
</reference>
<dbReference type="PANTHER" id="PTHR46419">
    <property type="entry name" value="ADP-RIBOSYLATION FACTOR GTPASE-ACTIVATING PROTEIN AGD5"/>
    <property type="match status" value="1"/>
</dbReference>
<proteinExistence type="predicted"/>
<feature type="region of interest" description="Disordered" evidence="6">
    <location>
        <begin position="98"/>
        <end position="124"/>
    </location>
</feature>
<sequence>MYWLTDIGRAPRWASVNLGIFICMQCSGVHRGLGVHISKVRSATLDTWLPEQVAFIQSMGNDKSNRYWEAELPPNYNQVGIENFIRAKYVDKRWVTRKTQEERSSPFKQRRSERGSSYGSNNSLESLSLEGEVLNKINLMSQEEKTSPLKQRRNERGSNHGSNNSSGNLSMNAEVLNKKTHMEQASGTPKNPELVLSVPKKEETVPNTNGPPPSVDLKSSIPKTERTISHSNDSMPSVDLKSSIPKTATISNSKDTPQAVDNIPKAPSQKVDLATELFNMLCMQGPEEKIGSSVPSGDNAPANIQSAESMEAAEREDPAKPVQTRDTSASGLGNLFKQTPHVAKSNMASPYSIHQQQLASLTHQQPIFVASASTSSSIQGSSLPLKTHNLDSNRSSINPGNNWRNTSFQASGVGIAATQGTDQVANMRRSFPLNNASPTISSSTYTTAKISSAKTNGVTISGAPLQSKTSASATSSWLPYEYDFSSLTQGFFSKP</sequence>
<dbReference type="AlphaFoldDB" id="W1PMV1"/>
<dbReference type="PROSITE" id="PS50115">
    <property type="entry name" value="ARFGAP"/>
    <property type="match status" value="1"/>
</dbReference>